<accession>A0A0L6ZCQ5</accession>
<evidence type="ECO:0000256" key="3">
    <source>
        <dbReference type="ARBA" id="ARBA00022694"/>
    </source>
</evidence>
<dbReference type="InterPro" id="IPR017896">
    <property type="entry name" value="4Fe4S_Fe-S-bd"/>
</dbReference>
<evidence type="ECO:0000259" key="9">
    <source>
        <dbReference type="PROSITE" id="PS51379"/>
    </source>
</evidence>
<keyword evidence="8" id="KW-0411">Iron-sulfur</keyword>
<dbReference type="InterPro" id="IPR004453">
    <property type="entry name" value="QueG"/>
</dbReference>
<evidence type="ECO:0000256" key="5">
    <source>
        <dbReference type="ARBA" id="ARBA00022785"/>
    </source>
</evidence>
<dbReference type="PATRIC" id="fig|1121318.3.peg.906"/>
<dbReference type="EC" id="1.1.-.-" evidence="10"/>
<dbReference type="AlphaFoldDB" id="A0A0L6ZCQ5"/>
<protein>
    <submittedName>
        <fullName evidence="10">Epoxyqueuosine reductase</fullName>
        <ecNumber evidence="10">1.1.-.-</ecNumber>
    </submittedName>
</protein>
<dbReference type="GO" id="GO:0008616">
    <property type="term" value="P:tRNA queuosine(34) biosynthetic process"/>
    <property type="evidence" value="ECO:0007669"/>
    <property type="project" value="UniProtKB-KW"/>
</dbReference>
<dbReference type="EMBL" id="LHUR01000012">
    <property type="protein sequence ID" value="KOA20759.1"/>
    <property type="molecule type" value="Genomic_DNA"/>
</dbReference>
<keyword evidence="2" id="KW-0963">Cytoplasm</keyword>
<comment type="caution">
    <text evidence="10">The sequence shown here is derived from an EMBL/GenBank/DDBJ whole genome shotgun (WGS) entry which is preliminary data.</text>
</comment>
<dbReference type="PROSITE" id="PS00198">
    <property type="entry name" value="4FE4S_FER_1"/>
    <property type="match status" value="1"/>
</dbReference>
<dbReference type="GO" id="GO:0051539">
    <property type="term" value="F:4 iron, 4 sulfur cluster binding"/>
    <property type="evidence" value="ECO:0007669"/>
    <property type="project" value="UniProtKB-KW"/>
</dbReference>
<sequence length="326" mass="38048">MDYKVSIKEYCNNLGLNLVGFTHCRSFDELRDFFTKRKEKGIENEFEESNIERRVNPFIYMEDGKTIISIAFPYGYESKNNELVYFSKYTRGEDYHQVVSKYLKKICSFIQGFGGDAIYFVDSTGLPERYIAYLCGIGFIGKNGMLITEEYGSYVFLGEIITNLEIQADKPMLLTCENCNLCIEACPTKSILKEQNNPNICLSYITQKKDVEDKWFKLFNGRLFGCDTCQEVCPRNKEVKFSTLKEFKPKEHMENPNIKELVNINKKDFNEKYKITSCGWRGKNIIQRNALINLSNKNNMDENSIKNINSSYVKEYYFRLLKNSNL</sequence>
<evidence type="ECO:0000256" key="6">
    <source>
        <dbReference type="ARBA" id="ARBA00023002"/>
    </source>
</evidence>
<proteinExistence type="predicted"/>
<dbReference type="Gene3D" id="3.30.70.20">
    <property type="match status" value="1"/>
</dbReference>
<evidence type="ECO:0000256" key="1">
    <source>
        <dbReference type="ARBA" id="ARBA00022485"/>
    </source>
</evidence>
<dbReference type="InterPro" id="IPR013542">
    <property type="entry name" value="QueG_DUF1730"/>
</dbReference>
<keyword evidence="5" id="KW-0671">Queuosine biosynthesis</keyword>
<keyword evidence="4" id="KW-0479">Metal-binding</keyword>
<dbReference type="RefSeq" id="WP_052220485.1">
    <property type="nucleotide sequence ID" value="NZ_LHUR01000012.1"/>
</dbReference>
<dbReference type="GO" id="GO:0046872">
    <property type="term" value="F:metal ion binding"/>
    <property type="evidence" value="ECO:0007669"/>
    <property type="project" value="UniProtKB-KW"/>
</dbReference>
<dbReference type="Pfam" id="PF08331">
    <property type="entry name" value="QueG_DUF1730"/>
    <property type="match status" value="1"/>
</dbReference>
<reference evidence="11" key="1">
    <citation type="submission" date="2015-08" db="EMBL/GenBank/DDBJ databases">
        <title>Genome sequence of the strict anaerobe Clostridium homopropionicum LuHBu1 (DSM 5847T).</title>
        <authorList>
            <person name="Poehlein A."/>
            <person name="Beck M."/>
            <person name="Schiel-Bengelsdorf B."/>
            <person name="Bengelsdorf F.R."/>
            <person name="Daniel R."/>
            <person name="Duerre P."/>
        </authorList>
    </citation>
    <scope>NUCLEOTIDE SEQUENCE [LARGE SCALE GENOMIC DNA]</scope>
    <source>
        <strain evidence="11">DSM 5847</strain>
    </source>
</reference>
<dbReference type="PANTHER" id="PTHR30002">
    <property type="entry name" value="EPOXYQUEUOSINE REDUCTASE"/>
    <property type="match status" value="1"/>
</dbReference>
<evidence type="ECO:0000313" key="11">
    <source>
        <dbReference type="Proteomes" id="UP000037043"/>
    </source>
</evidence>
<keyword evidence="6 10" id="KW-0560">Oxidoreductase</keyword>
<dbReference type="InterPro" id="IPR017900">
    <property type="entry name" value="4Fe4S_Fe_S_CS"/>
</dbReference>
<evidence type="ECO:0000256" key="8">
    <source>
        <dbReference type="ARBA" id="ARBA00023014"/>
    </source>
</evidence>
<dbReference type="Pfam" id="PF13484">
    <property type="entry name" value="Fer4_16"/>
    <property type="match status" value="1"/>
</dbReference>
<keyword evidence="3" id="KW-0819">tRNA processing</keyword>
<evidence type="ECO:0000313" key="10">
    <source>
        <dbReference type="EMBL" id="KOA20759.1"/>
    </source>
</evidence>
<evidence type="ECO:0000256" key="7">
    <source>
        <dbReference type="ARBA" id="ARBA00023004"/>
    </source>
</evidence>
<keyword evidence="11" id="KW-1185">Reference proteome</keyword>
<gene>
    <name evidence="10" type="primary">queG_1</name>
    <name evidence="10" type="ORF">CLHOM_09010</name>
</gene>
<dbReference type="STRING" id="36844.SAMN04488501_10398"/>
<organism evidence="10 11">
    <name type="scientific">Clostridium homopropionicum DSM 5847</name>
    <dbReference type="NCBI Taxonomy" id="1121318"/>
    <lineage>
        <taxon>Bacteria</taxon>
        <taxon>Bacillati</taxon>
        <taxon>Bacillota</taxon>
        <taxon>Clostridia</taxon>
        <taxon>Eubacteriales</taxon>
        <taxon>Clostridiaceae</taxon>
        <taxon>Clostridium</taxon>
    </lineage>
</organism>
<dbReference type="PROSITE" id="PS51379">
    <property type="entry name" value="4FE4S_FER_2"/>
    <property type="match status" value="1"/>
</dbReference>
<dbReference type="GO" id="GO:0052693">
    <property type="term" value="F:epoxyqueuosine reductase activity"/>
    <property type="evidence" value="ECO:0007669"/>
    <property type="project" value="TreeGrafter"/>
</dbReference>
<dbReference type="Proteomes" id="UP000037043">
    <property type="component" value="Unassembled WGS sequence"/>
</dbReference>
<dbReference type="PANTHER" id="PTHR30002:SF4">
    <property type="entry name" value="EPOXYQUEUOSINE REDUCTASE"/>
    <property type="match status" value="1"/>
</dbReference>
<feature type="domain" description="4Fe-4S ferredoxin-type" evidence="9">
    <location>
        <begin position="164"/>
        <end position="196"/>
    </location>
</feature>
<keyword evidence="7" id="KW-0408">Iron</keyword>
<dbReference type="NCBIfam" id="TIGR00276">
    <property type="entry name" value="tRNA epoxyqueuosine(34) reductase QueG"/>
    <property type="match status" value="1"/>
</dbReference>
<evidence type="ECO:0000256" key="2">
    <source>
        <dbReference type="ARBA" id="ARBA00022490"/>
    </source>
</evidence>
<keyword evidence="1" id="KW-0004">4Fe-4S</keyword>
<name>A0A0L6ZCQ5_9CLOT</name>
<dbReference type="SUPFAM" id="SSF46548">
    <property type="entry name" value="alpha-helical ferredoxin"/>
    <property type="match status" value="1"/>
</dbReference>
<evidence type="ECO:0000256" key="4">
    <source>
        <dbReference type="ARBA" id="ARBA00022723"/>
    </source>
</evidence>